<protein>
    <submittedName>
        <fullName evidence="3">Protein T05D4.3</fullName>
    </submittedName>
</protein>
<feature type="transmembrane region" description="Helical" evidence="1">
    <location>
        <begin position="410"/>
        <end position="431"/>
    </location>
</feature>
<name>A0A7I4YDG8_HAECO</name>
<dbReference type="OMA" id="FMAQANL"/>
<dbReference type="Proteomes" id="UP000025227">
    <property type="component" value="Unplaced"/>
</dbReference>
<dbReference type="WBParaSite" id="HCON_00075390-00001">
    <property type="protein sequence ID" value="HCON_00075390-00001"/>
    <property type="gene ID" value="HCON_00075390"/>
</dbReference>
<evidence type="ECO:0000313" key="2">
    <source>
        <dbReference type="Proteomes" id="UP000025227"/>
    </source>
</evidence>
<organism evidence="2 3">
    <name type="scientific">Haemonchus contortus</name>
    <name type="common">Barber pole worm</name>
    <dbReference type="NCBI Taxonomy" id="6289"/>
    <lineage>
        <taxon>Eukaryota</taxon>
        <taxon>Metazoa</taxon>
        <taxon>Ecdysozoa</taxon>
        <taxon>Nematoda</taxon>
        <taxon>Chromadorea</taxon>
        <taxon>Rhabditida</taxon>
        <taxon>Rhabditina</taxon>
        <taxon>Rhabditomorpha</taxon>
        <taxon>Strongyloidea</taxon>
        <taxon>Trichostrongylidae</taxon>
        <taxon>Haemonchus</taxon>
    </lineage>
</organism>
<keyword evidence="2" id="KW-1185">Reference proteome</keyword>
<feature type="transmembrane region" description="Helical" evidence="1">
    <location>
        <begin position="461"/>
        <end position="485"/>
    </location>
</feature>
<evidence type="ECO:0000313" key="3">
    <source>
        <dbReference type="WBParaSite" id="HCON_00075390-00001"/>
    </source>
</evidence>
<dbReference type="OrthoDB" id="5814756at2759"/>
<keyword evidence="1" id="KW-0812">Transmembrane</keyword>
<keyword evidence="1" id="KW-1133">Transmembrane helix</keyword>
<feature type="transmembrane region" description="Helical" evidence="1">
    <location>
        <begin position="223"/>
        <end position="242"/>
    </location>
</feature>
<dbReference type="AlphaFoldDB" id="A0A7I4YDG8"/>
<feature type="transmembrane region" description="Helical" evidence="1">
    <location>
        <begin position="254"/>
        <end position="274"/>
    </location>
</feature>
<feature type="transmembrane region" description="Helical" evidence="1">
    <location>
        <begin position="334"/>
        <end position="359"/>
    </location>
</feature>
<feature type="transmembrane region" description="Helical" evidence="1">
    <location>
        <begin position="379"/>
        <end position="403"/>
    </location>
</feature>
<keyword evidence="1" id="KW-0472">Membrane</keyword>
<sequence length="507" mass="56447">MPNEQNGYCGPSYQNGIVISTDNCDSMRYQRRPGEHLLNHAPYQGPIPRIRVKNLDKSATAIKPSIDQYDQYEDRSPTVRHKRSITRMDTFRENAIETKQKYVCHCYAQKLKWTFFSIYDEFRFLDETEAPSPVSSAHPIVNAVVSTDTTTCKRQLSPSLIAYCLLPLIQLTISIGLALLAIVRLRQLFDDPLSSNSLLDFNKPEGLLPIDERSSQTLKIRSAISVLIPATFQCIGAIAGFWPLAKQNRRSYQIIHITFCALAVLQWMPSVHAVAIEINQTFVQIHEWYHMSSYLIYIILLCAASFGAIVLPSITLSIAATQLIPYSRQLKSDVIGVCLALATALLAATVCCFSGYATSRSLTNVTQWKTSPALANQPSLYSFALREVIVATYALLASVFFFVAAVQRNYGLVIASAIIQIICLVALSQLLSPTRLTAVLVNSRVLAIDNSSYPVAQVNVVLLYAFIVTLLFVISVQFIVTVISLRSHSTTNTSTSHNIYPQQRTSF</sequence>
<reference evidence="3" key="1">
    <citation type="submission" date="2020-12" db="UniProtKB">
        <authorList>
            <consortium name="WormBaseParasite"/>
        </authorList>
    </citation>
    <scope>IDENTIFICATION</scope>
    <source>
        <strain evidence="3">MHco3</strain>
    </source>
</reference>
<accession>A0A7I4YDG8</accession>
<feature type="transmembrane region" description="Helical" evidence="1">
    <location>
        <begin position="294"/>
        <end position="314"/>
    </location>
</feature>
<feature type="transmembrane region" description="Helical" evidence="1">
    <location>
        <begin position="160"/>
        <end position="183"/>
    </location>
</feature>
<evidence type="ECO:0000256" key="1">
    <source>
        <dbReference type="SAM" id="Phobius"/>
    </source>
</evidence>
<proteinExistence type="predicted"/>